<organism evidence="1 2">
    <name type="scientific">Malaciobacter mytili LMG 24559</name>
    <dbReference type="NCBI Taxonomy" id="1032238"/>
    <lineage>
        <taxon>Bacteria</taxon>
        <taxon>Pseudomonadati</taxon>
        <taxon>Campylobacterota</taxon>
        <taxon>Epsilonproteobacteria</taxon>
        <taxon>Campylobacterales</taxon>
        <taxon>Arcobacteraceae</taxon>
        <taxon>Malaciobacter</taxon>
    </lineage>
</organism>
<sequence length="384" mass="44306">MKMINRYIVSLLFPVGLLIGGPIDNKIENKKSVDNIAKGFDYYEGTVNKQIEAKKSNEEKILEYLKIIKEENQKQTKIQNKIYDLLKRKFDPEPKVITKKDGTKCVANSTDDCFDYASLIENHPEVNKIPALKEFLKDPYDLSKTANYLKWQTALFNHAFNTGNAIQFAQEQFGNESGVMSLNRSSFDDSKGVANAKLLPEIKKKYLYSIKDKFEINIFIGLNINLDIVSVSGIADLLITLPELNYKFYYKDKASKALFEDTMNLIYADNLKRWNIVQKQISSEKFNELNVLTSPSFVILYKKDDDTKTIKAQTIHTGRINTSLFYDKVFNYLEYINEIDYKKLSDTDFWDTKKGEDEAKEEIKRKFGVSVDELINKYSNGGNE</sequence>
<protein>
    <submittedName>
        <fullName evidence="1">Uncharacterized protein</fullName>
    </submittedName>
</protein>
<evidence type="ECO:0000313" key="2">
    <source>
        <dbReference type="Proteomes" id="UP000290092"/>
    </source>
</evidence>
<dbReference type="EMBL" id="NXID01000008">
    <property type="protein sequence ID" value="RXK16469.1"/>
    <property type="molecule type" value="Genomic_DNA"/>
</dbReference>
<name>A0AAX2AIA9_9BACT</name>
<proteinExistence type="predicted"/>
<evidence type="ECO:0000313" key="1">
    <source>
        <dbReference type="EMBL" id="RXK16469.1"/>
    </source>
</evidence>
<comment type="caution">
    <text evidence="1">The sequence shown here is derived from an EMBL/GenBank/DDBJ whole genome shotgun (WGS) entry which is preliminary data.</text>
</comment>
<dbReference type="AlphaFoldDB" id="A0AAX2AIA9"/>
<accession>A0AAX2AIA9</accession>
<keyword evidence="2" id="KW-1185">Reference proteome</keyword>
<dbReference type="Proteomes" id="UP000290092">
    <property type="component" value="Unassembled WGS sequence"/>
</dbReference>
<dbReference type="RefSeq" id="WP_114843310.1">
    <property type="nucleotide sequence ID" value="NZ_CP031220.1"/>
</dbReference>
<dbReference type="KEGG" id="amyt:AMYT_a0104"/>
<gene>
    <name evidence="1" type="ORF">CP985_03395</name>
</gene>
<reference evidence="1 2" key="1">
    <citation type="submission" date="2017-09" db="EMBL/GenBank/DDBJ databases">
        <title>Genomics of the genus Arcobacter.</title>
        <authorList>
            <person name="Perez-Cataluna A."/>
            <person name="Figueras M.J."/>
            <person name="Salas-Masso N."/>
        </authorList>
    </citation>
    <scope>NUCLEOTIDE SEQUENCE [LARGE SCALE GENOMIC DNA]</scope>
    <source>
        <strain evidence="1 2">CECT 7386</strain>
    </source>
</reference>